<protein>
    <submittedName>
        <fullName evidence="1">Uncharacterized protein</fullName>
    </submittedName>
</protein>
<accession>A0A1E1W3E7</accession>
<dbReference type="EMBL" id="GDQN01009547">
    <property type="protein sequence ID" value="JAT81507.1"/>
    <property type="molecule type" value="Transcribed_RNA"/>
</dbReference>
<evidence type="ECO:0000313" key="1">
    <source>
        <dbReference type="EMBL" id="JAT81507.1"/>
    </source>
</evidence>
<dbReference type="AlphaFoldDB" id="A0A1E1W3E7"/>
<organism evidence="1">
    <name type="scientific">Pectinophora gossypiella</name>
    <name type="common">Cotton pink bollworm</name>
    <name type="synonym">Depressaria gossypiella</name>
    <dbReference type="NCBI Taxonomy" id="13191"/>
    <lineage>
        <taxon>Eukaryota</taxon>
        <taxon>Metazoa</taxon>
        <taxon>Ecdysozoa</taxon>
        <taxon>Arthropoda</taxon>
        <taxon>Hexapoda</taxon>
        <taxon>Insecta</taxon>
        <taxon>Pterygota</taxon>
        <taxon>Neoptera</taxon>
        <taxon>Endopterygota</taxon>
        <taxon>Lepidoptera</taxon>
        <taxon>Glossata</taxon>
        <taxon>Ditrysia</taxon>
        <taxon>Gelechioidea</taxon>
        <taxon>Gelechiidae</taxon>
        <taxon>Apatetrinae</taxon>
        <taxon>Pectinophora</taxon>
    </lineage>
</organism>
<proteinExistence type="predicted"/>
<dbReference type="OrthoDB" id="26681at2759"/>
<sequence length="243" mass="26584">DANKPPPKKPPPETQLSHVLSIGHDSLMLELWLDTGCGSLTLRLSRPEPGANKLVSEARVADALPPHRCSCLALNISERVHKRRIHIQVTVFVNGLEIETVSLPLQGILVRKVTPTLVLAGDTSRRRGGGAYHMSHAHVYRAPLLSAYCALHLAAHSPDHSCQVRCDAPNYPLVLTPEVLDSNIDWDQVYEISSTTLRELHENLLLTFSAHAPNIMNLYHQTVSLPTVFAGRVASTASLMGSP</sequence>
<reference evidence="1" key="1">
    <citation type="submission" date="2015-09" db="EMBL/GenBank/DDBJ databases">
        <title>De novo assembly of Pectinophora gossypiella (Pink Bollworm) gut transcriptome.</title>
        <authorList>
            <person name="Tassone E.E."/>
        </authorList>
    </citation>
    <scope>NUCLEOTIDE SEQUENCE</scope>
</reference>
<gene>
    <name evidence="1" type="ORF">g.1219</name>
</gene>
<feature type="non-terminal residue" evidence="1">
    <location>
        <position position="1"/>
    </location>
</feature>
<name>A0A1E1W3E7_PECGO</name>
<feature type="non-terminal residue" evidence="1">
    <location>
        <position position="243"/>
    </location>
</feature>